<proteinExistence type="predicted"/>
<organism evidence="1 2">
    <name type="scientific">Microbaculum marinum</name>
    <dbReference type="NCBI Taxonomy" id="1764581"/>
    <lineage>
        <taxon>Bacteria</taxon>
        <taxon>Pseudomonadati</taxon>
        <taxon>Pseudomonadota</taxon>
        <taxon>Alphaproteobacteria</taxon>
        <taxon>Hyphomicrobiales</taxon>
        <taxon>Tepidamorphaceae</taxon>
        <taxon>Microbaculum</taxon>
    </lineage>
</organism>
<dbReference type="RefSeq" id="WP_340329749.1">
    <property type="nucleotide sequence ID" value="NZ_JAZHOF010000004.1"/>
</dbReference>
<dbReference type="AlphaFoldDB" id="A0AAW9RWS9"/>
<name>A0AAW9RWS9_9HYPH</name>
<reference evidence="1 2" key="1">
    <citation type="submission" date="2024-02" db="EMBL/GenBank/DDBJ databases">
        <title>Genome analysis and characterization of Microbaculum marinisediminis sp. nov., isolated from marine sediment.</title>
        <authorList>
            <person name="Du Z.-J."/>
            <person name="Ye Y.-Q."/>
            <person name="Zhang Z.-R."/>
            <person name="Yuan S.-M."/>
            <person name="Zhang X.-Y."/>
        </authorList>
    </citation>
    <scope>NUCLEOTIDE SEQUENCE [LARGE SCALE GENOMIC DNA]</scope>
    <source>
        <strain evidence="1 2">SDUM1044001</strain>
    </source>
</reference>
<dbReference type="EMBL" id="JAZHOF010000004">
    <property type="protein sequence ID" value="MEJ8572051.1"/>
    <property type="molecule type" value="Genomic_DNA"/>
</dbReference>
<sequence length="86" mass="8864">MASGRLGSLSSQLDSGPVSRAIELVGDSPELVALALLRQIAHIEGKSTAAVDRKWILETYSECLDVVRGGDADGGSGRAAKGRAAK</sequence>
<keyword evidence="2" id="KW-1185">Reference proteome</keyword>
<gene>
    <name evidence="1" type="ORF">V3328_11235</name>
</gene>
<accession>A0AAW9RWS9</accession>
<evidence type="ECO:0000313" key="1">
    <source>
        <dbReference type="EMBL" id="MEJ8572051.1"/>
    </source>
</evidence>
<protein>
    <submittedName>
        <fullName evidence="1">Uncharacterized protein</fullName>
    </submittedName>
</protein>
<comment type="caution">
    <text evidence="1">The sequence shown here is derived from an EMBL/GenBank/DDBJ whole genome shotgun (WGS) entry which is preliminary data.</text>
</comment>
<evidence type="ECO:0000313" key="2">
    <source>
        <dbReference type="Proteomes" id="UP001378188"/>
    </source>
</evidence>
<dbReference type="Proteomes" id="UP001378188">
    <property type="component" value="Unassembled WGS sequence"/>
</dbReference>